<feature type="coiled-coil region" evidence="1">
    <location>
        <begin position="22"/>
        <end position="102"/>
    </location>
</feature>
<dbReference type="PANTHER" id="PTHR13520:SF0">
    <property type="entry name" value="RAD50-INTERACTING PROTEIN 1"/>
    <property type="match status" value="1"/>
</dbReference>
<accession>A0A6M2DSR3</accession>
<organism evidence="2">
    <name type="scientific">Xenopsylla cheopis</name>
    <name type="common">Oriental rat flea</name>
    <name type="synonym">Pulex cheopis</name>
    <dbReference type="NCBI Taxonomy" id="163159"/>
    <lineage>
        <taxon>Eukaryota</taxon>
        <taxon>Metazoa</taxon>
        <taxon>Ecdysozoa</taxon>
        <taxon>Arthropoda</taxon>
        <taxon>Hexapoda</taxon>
        <taxon>Insecta</taxon>
        <taxon>Pterygota</taxon>
        <taxon>Neoptera</taxon>
        <taxon>Endopterygota</taxon>
        <taxon>Siphonaptera</taxon>
        <taxon>Pulicidae</taxon>
        <taxon>Xenopsyllinae</taxon>
        <taxon>Xenopsylla</taxon>
    </lineage>
</organism>
<dbReference type="Gene3D" id="1.20.58.670">
    <property type="entry name" value="Dsl1p vesicle tethering complex, Tip20p subunit, domain D"/>
    <property type="match status" value="1"/>
</dbReference>
<dbReference type="GO" id="GO:0070939">
    <property type="term" value="C:Dsl1/NZR complex"/>
    <property type="evidence" value="ECO:0007669"/>
    <property type="project" value="InterPro"/>
</dbReference>
<evidence type="ECO:0000256" key="1">
    <source>
        <dbReference type="SAM" id="Coils"/>
    </source>
</evidence>
<dbReference type="GO" id="GO:0060628">
    <property type="term" value="P:regulation of ER to Golgi vesicle-mediated transport"/>
    <property type="evidence" value="ECO:0007669"/>
    <property type="project" value="TreeGrafter"/>
</dbReference>
<keyword evidence="1" id="KW-0175">Coiled coil</keyword>
<dbReference type="EMBL" id="GIIL01004894">
    <property type="protein sequence ID" value="NOV48620.1"/>
    <property type="molecule type" value="Transcribed_RNA"/>
</dbReference>
<evidence type="ECO:0000313" key="2">
    <source>
        <dbReference type="EMBL" id="NOV48620.1"/>
    </source>
</evidence>
<dbReference type="AlphaFoldDB" id="A0A6M2DSR3"/>
<name>A0A6M2DSR3_XENCH</name>
<dbReference type="Pfam" id="PF04437">
    <property type="entry name" value="RINT1_TIP1"/>
    <property type="match status" value="1"/>
</dbReference>
<proteinExistence type="predicted"/>
<sequence length="751" mass="86907">MDDKEIRDIVFNKLNKILGDDINNLEKCYDLQEELLKNKEKLEQSLSLASSEAPSKIKKALELAEETSSQIKEKLAQVHELIEESTKKLEENREVSEHLSEKMEQIRILKCAVEYMNIVEDIENISRELEPALNEQDDLIIVQLFVSLKEIGTRLHNCKAPHLQKYAKDTIQYWHDILIERFDKDFDECMKSVMWPIVGNNITATGIISLEHLNKFQTVIEYLLQIQIEDDNKDLCLPIRNLIKPLRKRFMFHFYGPRQTNRLDKPEWFLTQVLTWIKTHEEFLERNVQPVFDKMGYGHINSKAEFTKGIIVLAVDKLHFDLEHITMHQEELFAHLVDECLGFHKELTLILNNNICISDDDIDEMSVLNVLTQAAYFTRWISMEKKYATEKIDTMLSLDTNDAWLPLNPHEVEDDTACPLKATKLADNFLSLLHSIRERYEMLRQPGHRLQFLDLQLELIDDLRVRLLQLSHEQMDANPDDIAKCIESKSKLPQILNTVHYVSRVLSEWGCDIHYLQLHYYKCQMDAMLAENTTTTLTEDSLLNIEQDACSVFQGSIELLDKFCTDHINALCDSIAVSAKAKSWDYRRDRWFTMPGPLTKEELSLSQSACAMLQVLSARLNHARTTLAGPLFLNVRSRTIALVDSFLYDEVICQNKFSIGGAQQLQYDYERGLIPLFQIDEEEPCAFKKLSDCCILLNLAKGSALLLQESLADPLMKDQSIMALREINVNYFNPNIAKDVLSRRMDIVLAS</sequence>
<dbReference type="PANTHER" id="PTHR13520">
    <property type="entry name" value="RAD50-INTERACTING PROTEIN 1 RINT-1"/>
    <property type="match status" value="1"/>
</dbReference>
<dbReference type="InterPro" id="IPR042044">
    <property type="entry name" value="EXOC6PINT-1/Sec15/Tip20_C_dom2"/>
</dbReference>
<dbReference type="GO" id="GO:0006890">
    <property type="term" value="P:retrograde vesicle-mediated transport, Golgi to endoplasmic reticulum"/>
    <property type="evidence" value="ECO:0007669"/>
    <property type="project" value="InterPro"/>
</dbReference>
<protein>
    <submittedName>
        <fullName evidence="2">Putative er to golgi transport protein/rad50-interacting protein 1</fullName>
    </submittedName>
</protein>
<dbReference type="InterPro" id="IPR007528">
    <property type="entry name" value="RINT1_Tip20"/>
</dbReference>
<dbReference type="PROSITE" id="PS51386">
    <property type="entry name" value="RINT1_TIP20"/>
    <property type="match status" value="1"/>
</dbReference>
<reference evidence="2" key="1">
    <citation type="submission" date="2020-03" db="EMBL/GenBank/DDBJ databases">
        <title>Transcriptomic Profiling of the Digestive Tract of the Rat Flea, Xenopsylla cheopis, Following Blood Feeding and Infection with Yersinia pestis.</title>
        <authorList>
            <person name="Bland D.M."/>
            <person name="Martens C.A."/>
            <person name="Virtaneva K."/>
            <person name="Kanakabandi K."/>
            <person name="Long D."/>
            <person name="Rosenke R."/>
            <person name="Saturday G.A."/>
            <person name="Hoyt F.H."/>
            <person name="Bruno D.P."/>
            <person name="Ribeiro J.M.C."/>
            <person name="Hinnebusch J."/>
        </authorList>
    </citation>
    <scope>NUCLEOTIDE SEQUENCE</scope>
</reference>
<dbReference type="GO" id="GO:0006888">
    <property type="term" value="P:endoplasmic reticulum to Golgi vesicle-mediated transport"/>
    <property type="evidence" value="ECO:0007669"/>
    <property type="project" value="InterPro"/>
</dbReference>